<dbReference type="Proteomes" id="UP000615446">
    <property type="component" value="Unassembled WGS sequence"/>
</dbReference>
<sequence>MEFLCSELKSEIFKYVSTPIALVLLNRNWLLASQNSHTRAEWLIYKYGRAHALFHAIRLGKNFVTVEVIQVLLAKKAIISRYFVQRLIMQFGLTDPKLGELRAKYNMSTSKNNGWASNLELPVFIKLIIEATKDDIAIRGNDLELFHHLTAGAQTINQAPSILFKNLQSIEDLIINKKFIPFPPRPRHTPTYISHPGGDIEEYPSRDGYENNRQINLISRAILIHPDLVNLWKKIGYNEICSDLNELVVEGSLLVYLPPNPPDNWVCPSANDIAESLQNLFNLGFRLTDKVIEESINLFESRINTVGEALLNAFSKLRGSTTPTIVESTLIKIRNTEMRTRGLRKRRRQFL</sequence>
<dbReference type="EMBL" id="BLAL01000020">
    <property type="protein sequence ID" value="GES76431.1"/>
    <property type="molecule type" value="Genomic_DNA"/>
</dbReference>
<dbReference type="OrthoDB" id="270318at2759"/>
<dbReference type="AlphaFoldDB" id="A0A2Z6S823"/>
<proteinExistence type="predicted"/>
<accession>A0A2Z6S823</accession>
<reference evidence="1 3" key="1">
    <citation type="submission" date="2017-11" db="EMBL/GenBank/DDBJ databases">
        <title>The genome of Rhizophagus clarus HR1 reveals common genetic basis of auxotrophy among arbuscular mycorrhizal fungi.</title>
        <authorList>
            <person name="Kobayashi Y."/>
        </authorList>
    </citation>
    <scope>NUCLEOTIDE SEQUENCE [LARGE SCALE GENOMIC DNA]</scope>
    <source>
        <strain evidence="1 3">HR1</strain>
    </source>
</reference>
<name>A0A2Z6S823_9GLOM</name>
<evidence type="ECO:0000313" key="3">
    <source>
        <dbReference type="Proteomes" id="UP000247702"/>
    </source>
</evidence>
<protein>
    <submittedName>
        <fullName evidence="1">Uncharacterized protein</fullName>
    </submittedName>
</protein>
<reference evidence="2" key="2">
    <citation type="submission" date="2019-10" db="EMBL/GenBank/DDBJ databases">
        <title>Conservation and host-specific expression of non-tandemly repeated heterogenous ribosome RNA gene in arbuscular mycorrhizal fungi.</title>
        <authorList>
            <person name="Maeda T."/>
            <person name="Kobayashi Y."/>
            <person name="Nakagawa T."/>
            <person name="Ezawa T."/>
            <person name="Yamaguchi K."/>
            <person name="Bino T."/>
            <person name="Nishimoto Y."/>
            <person name="Shigenobu S."/>
            <person name="Kawaguchi M."/>
        </authorList>
    </citation>
    <scope>NUCLEOTIDE SEQUENCE</scope>
    <source>
        <strain evidence="2">HR1</strain>
    </source>
</reference>
<dbReference type="Proteomes" id="UP000247702">
    <property type="component" value="Unassembled WGS sequence"/>
</dbReference>
<evidence type="ECO:0000313" key="2">
    <source>
        <dbReference type="EMBL" id="GES76431.1"/>
    </source>
</evidence>
<evidence type="ECO:0000313" key="1">
    <source>
        <dbReference type="EMBL" id="GBC04912.1"/>
    </source>
</evidence>
<dbReference type="EMBL" id="BEXD01003975">
    <property type="protein sequence ID" value="GBC04912.1"/>
    <property type="molecule type" value="Genomic_DNA"/>
</dbReference>
<keyword evidence="3" id="KW-1185">Reference proteome</keyword>
<comment type="caution">
    <text evidence="1">The sequence shown here is derived from an EMBL/GenBank/DDBJ whole genome shotgun (WGS) entry which is preliminary data.</text>
</comment>
<organism evidence="1 3">
    <name type="scientific">Rhizophagus clarus</name>
    <dbReference type="NCBI Taxonomy" id="94130"/>
    <lineage>
        <taxon>Eukaryota</taxon>
        <taxon>Fungi</taxon>
        <taxon>Fungi incertae sedis</taxon>
        <taxon>Mucoromycota</taxon>
        <taxon>Glomeromycotina</taxon>
        <taxon>Glomeromycetes</taxon>
        <taxon>Glomerales</taxon>
        <taxon>Glomeraceae</taxon>
        <taxon>Rhizophagus</taxon>
    </lineage>
</organism>
<gene>
    <name evidence="2" type="ORF">RCL2_000383600</name>
    <name evidence="1" type="ORF">RclHR1_05940003</name>
</gene>
<dbReference type="STRING" id="94130.A0A2Z6S823"/>